<evidence type="ECO:0000256" key="5">
    <source>
        <dbReference type="ARBA" id="ARBA00023098"/>
    </source>
</evidence>
<comment type="similarity">
    <text evidence="7">Belongs to the transferase hexapeptide repeat family. LpxD subfamily.</text>
</comment>
<name>A0A1G1T2X6_9BACT</name>
<dbReference type="Gene3D" id="2.160.10.10">
    <property type="entry name" value="Hexapeptide repeat proteins"/>
    <property type="match status" value="1"/>
</dbReference>
<comment type="catalytic activity">
    <reaction evidence="7">
        <text>a UDP-3-O-[(3R)-3-hydroxyacyl]-alpha-D-glucosamine + a (3R)-hydroxyacyl-[ACP] = a UDP-2-N,3-O-bis[(3R)-3-hydroxyacyl]-alpha-D-glucosamine + holo-[ACP] + H(+)</text>
        <dbReference type="Rhea" id="RHEA:53836"/>
        <dbReference type="Rhea" id="RHEA-COMP:9685"/>
        <dbReference type="Rhea" id="RHEA-COMP:9945"/>
        <dbReference type="ChEBI" id="CHEBI:15378"/>
        <dbReference type="ChEBI" id="CHEBI:64479"/>
        <dbReference type="ChEBI" id="CHEBI:78827"/>
        <dbReference type="ChEBI" id="CHEBI:137740"/>
        <dbReference type="ChEBI" id="CHEBI:137748"/>
        <dbReference type="EC" id="2.3.1.191"/>
    </reaction>
</comment>
<keyword evidence="6 7" id="KW-0012">Acyltransferase</keyword>
<dbReference type="NCBIfam" id="NF002060">
    <property type="entry name" value="PRK00892.1"/>
    <property type="match status" value="1"/>
</dbReference>
<comment type="subunit">
    <text evidence="7">Homotrimer.</text>
</comment>
<keyword evidence="2 7" id="KW-0441">Lipid A biosynthesis</keyword>
<evidence type="ECO:0000313" key="10">
    <source>
        <dbReference type="Proteomes" id="UP000176294"/>
    </source>
</evidence>
<dbReference type="InterPro" id="IPR007691">
    <property type="entry name" value="LpxD"/>
</dbReference>
<dbReference type="UniPathway" id="UPA00973"/>
<dbReference type="Proteomes" id="UP000176294">
    <property type="component" value="Unassembled WGS sequence"/>
</dbReference>
<keyword evidence="10" id="KW-1185">Reference proteome</keyword>
<keyword evidence="5 7" id="KW-0443">Lipid metabolism</keyword>
<dbReference type="Pfam" id="PF04613">
    <property type="entry name" value="LpxD"/>
    <property type="match status" value="1"/>
</dbReference>
<dbReference type="EMBL" id="MDZB01000109">
    <property type="protein sequence ID" value="OGX85231.1"/>
    <property type="molecule type" value="Genomic_DNA"/>
</dbReference>
<evidence type="ECO:0000259" key="8">
    <source>
        <dbReference type="Pfam" id="PF04613"/>
    </source>
</evidence>
<dbReference type="RefSeq" id="WP_070728619.1">
    <property type="nucleotide sequence ID" value="NZ_MDZB01000109.1"/>
</dbReference>
<dbReference type="SUPFAM" id="SSF51161">
    <property type="entry name" value="Trimeric LpxA-like enzymes"/>
    <property type="match status" value="1"/>
</dbReference>
<proteinExistence type="inferred from homology"/>
<evidence type="ECO:0000256" key="3">
    <source>
        <dbReference type="ARBA" id="ARBA00022679"/>
    </source>
</evidence>
<gene>
    <name evidence="7" type="primary">lpxD</name>
    <name evidence="9" type="ORF">BEN47_02630</name>
</gene>
<dbReference type="GO" id="GO:0009245">
    <property type="term" value="P:lipid A biosynthetic process"/>
    <property type="evidence" value="ECO:0007669"/>
    <property type="project" value="UniProtKB-UniRule"/>
</dbReference>
<dbReference type="GO" id="GO:0016020">
    <property type="term" value="C:membrane"/>
    <property type="evidence" value="ECO:0007669"/>
    <property type="project" value="GOC"/>
</dbReference>
<dbReference type="Gene3D" id="3.40.1390.10">
    <property type="entry name" value="MurE/MurF, N-terminal domain"/>
    <property type="match status" value="1"/>
</dbReference>
<accession>A0A1G1T2X6</accession>
<sequence length="346" mass="36780">MEFTIQQIAEVLNGSVEGDATQRISSLAKIEEAQAGSLTFLSNAKYESFLYETSASVVIVARTLELRQAIGPALIRVDDPYSAFSQLLEFYAQATRTGKRGVEQPSFIAETSEIGPGHYRGAFSYIGENCKLGENVLIFPQAYIGDRVTIGAGSIIHAGAKIYADTVIGQFCVVKAGAVVGSDGFGFAPQPDGSYKAIPQIGNVVLEDFVSIGANATIDCATLGSTRIGRGSKIDNLVQLAHNVEIGQHTVIASQSGIAGSAKIGNHCVLAGQVGMAGHVTLANRTTVTAQSGVGKNVKQEGLILQGSTAFDFKQNQRAQIVFRRLPELEQRVERLEKAKSTTEKP</sequence>
<dbReference type="STRING" id="1908237.BEN47_02630"/>
<keyword evidence="4 7" id="KW-0677">Repeat</keyword>
<feature type="domain" description="UDP-3-O-[3-hydroxymyristoyl] glucosamine N-acyltransferase non-repeat region" evidence="8">
    <location>
        <begin position="23"/>
        <end position="89"/>
    </location>
</feature>
<dbReference type="OrthoDB" id="9784739at2"/>
<feature type="active site" description="Proton acceptor" evidence="7">
    <location>
        <position position="242"/>
    </location>
</feature>
<evidence type="ECO:0000256" key="7">
    <source>
        <dbReference type="HAMAP-Rule" id="MF_00523"/>
    </source>
</evidence>
<dbReference type="CDD" id="cd03352">
    <property type="entry name" value="LbH_LpxD"/>
    <property type="match status" value="1"/>
</dbReference>
<evidence type="ECO:0000256" key="1">
    <source>
        <dbReference type="ARBA" id="ARBA00022516"/>
    </source>
</evidence>
<reference evidence="9 10" key="1">
    <citation type="submission" date="2016-08" db="EMBL/GenBank/DDBJ databases">
        <title>Hymenobacter coccineus sp. nov., Hymenobacter lapidarius sp. nov. and Hymenobacter glacialis sp. nov., isolated from Antarctic soil.</title>
        <authorList>
            <person name="Sedlacek I."/>
            <person name="Kralova S."/>
            <person name="Kyrova K."/>
            <person name="Maslanova I."/>
            <person name="Stankova E."/>
            <person name="Vrbovska V."/>
            <person name="Nemec M."/>
            <person name="Bartak M."/>
            <person name="Svec P."/>
            <person name="Busse H.-J."/>
            <person name="Pantucek R."/>
        </authorList>
    </citation>
    <scope>NUCLEOTIDE SEQUENCE [LARGE SCALE GENOMIC DNA]</scope>
    <source>
        <strain evidence="9 10">CCM 8643</strain>
    </source>
</reference>
<dbReference type="GO" id="GO:0016410">
    <property type="term" value="F:N-acyltransferase activity"/>
    <property type="evidence" value="ECO:0007669"/>
    <property type="project" value="InterPro"/>
</dbReference>
<dbReference type="AlphaFoldDB" id="A0A1G1T2X6"/>
<comment type="function">
    <text evidence="7">Catalyzes the N-acylation of UDP-3-O-acylglucosamine using 3-hydroxyacyl-ACP as the acyl donor. Is involved in the biosynthesis of lipid A, a phosphorylated glycolipid that anchors the lipopolysaccharide to the outer membrane of the cell.</text>
</comment>
<dbReference type="Pfam" id="PF00132">
    <property type="entry name" value="Hexapep"/>
    <property type="match status" value="2"/>
</dbReference>
<keyword evidence="1 7" id="KW-0444">Lipid biosynthesis</keyword>
<protein>
    <recommendedName>
        <fullName evidence="7">UDP-3-O-acylglucosamine N-acyltransferase</fullName>
        <ecNumber evidence="7">2.3.1.191</ecNumber>
    </recommendedName>
</protein>
<evidence type="ECO:0000256" key="2">
    <source>
        <dbReference type="ARBA" id="ARBA00022556"/>
    </source>
</evidence>
<dbReference type="HAMAP" id="MF_00523">
    <property type="entry name" value="LpxD"/>
    <property type="match status" value="1"/>
</dbReference>
<dbReference type="EC" id="2.3.1.191" evidence="7"/>
<comment type="caution">
    <text evidence="9">The sequence shown here is derived from an EMBL/GenBank/DDBJ whole genome shotgun (WGS) entry which is preliminary data.</text>
</comment>
<dbReference type="GO" id="GO:0103118">
    <property type="term" value="F:UDP-3-O-[(3R)-3-hydroxyacyl]-glucosamine N-acyltransferase activity"/>
    <property type="evidence" value="ECO:0007669"/>
    <property type="project" value="UniProtKB-EC"/>
</dbReference>
<keyword evidence="3 7" id="KW-0808">Transferase</keyword>
<dbReference type="InterPro" id="IPR011004">
    <property type="entry name" value="Trimer_LpxA-like_sf"/>
</dbReference>
<evidence type="ECO:0000256" key="6">
    <source>
        <dbReference type="ARBA" id="ARBA00023315"/>
    </source>
</evidence>
<dbReference type="NCBIfam" id="TIGR01853">
    <property type="entry name" value="lipid_A_lpxD"/>
    <property type="match status" value="1"/>
</dbReference>
<dbReference type="InterPro" id="IPR020573">
    <property type="entry name" value="UDP_GlcNAc_AcTrfase_non-rep"/>
</dbReference>
<comment type="pathway">
    <text evidence="7">Bacterial outer membrane biogenesis; LPS lipid A biosynthesis.</text>
</comment>
<evidence type="ECO:0000313" key="9">
    <source>
        <dbReference type="EMBL" id="OGX85231.1"/>
    </source>
</evidence>
<organism evidence="9 10">
    <name type="scientific">Hymenobacter lapidarius</name>
    <dbReference type="NCBI Taxonomy" id="1908237"/>
    <lineage>
        <taxon>Bacteria</taxon>
        <taxon>Pseudomonadati</taxon>
        <taxon>Bacteroidota</taxon>
        <taxon>Cytophagia</taxon>
        <taxon>Cytophagales</taxon>
        <taxon>Hymenobacteraceae</taxon>
        <taxon>Hymenobacter</taxon>
    </lineage>
</organism>
<dbReference type="PANTHER" id="PTHR43378:SF2">
    <property type="entry name" value="UDP-3-O-ACYLGLUCOSAMINE N-ACYLTRANSFERASE 1, MITOCHONDRIAL-RELATED"/>
    <property type="match status" value="1"/>
</dbReference>
<dbReference type="PANTHER" id="PTHR43378">
    <property type="entry name" value="UDP-3-O-ACYLGLUCOSAMINE N-ACYLTRANSFERASE"/>
    <property type="match status" value="1"/>
</dbReference>
<evidence type="ECO:0000256" key="4">
    <source>
        <dbReference type="ARBA" id="ARBA00022737"/>
    </source>
</evidence>
<dbReference type="InterPro" id="IPR001451">
    <property type="entry name" value="Hexapep"/>
</dbReference>